<dbReference type="HOGENOM" id="CLU_175323_0_0_10"/>
<evidence type="ECO:0008006" key="3">
    <source>
        <dbReference type="Google" id="ProtNLM"/>
    </source>
</evidence>
<proteinExistence type="predicted"/>
<evidence type="ECO:0000313" key="2">
    <source>
        <dbReference type="Proteomes" id="UP000018901"/>
    </source>
</evidence>
<accession>W0EU73</accession>
<protein>
    <recommendedName>
        <fullName evidence="3">Phage protein</fullName>
    </recommendedName>
</protein>
<sequence length="83" mass="9884">MMIMKKIKYDNIPEWAIYALEYGISEDTSLDDEHRTLVSEFIKSNFPNGYIMEVMWNDHTEFDRYPAFGKPCGTYSVNFWIDN</sequence>
<dbReference type="eggNOG" id="ENOG5032XVV">
    <property type="taxonomic scope" value="Bacteria"/>
</dbReference>
<gene>
    <name evidence="1" type="ORF">BARVI_10485</name>
</gene>
<dbReference type="EMBL" id="CP007034">
    <property type="protein sequence ID" value="AHF13103.1"/>
    <property type="molecule type" value="Genomic_DNA"/>
</dbReference>
<reference evidence="1 2" key="1">
    <citation type="submission" date="2013-12" db="EMBL/GenBank/DDBJ databases">
        <authorList>
            <consortium name="DOE Joint Genome Institute"/>
            <person name="Eisen J."/>
            <person name="Huntemann M."/>
            <person name="Han J."/>
            <person name="Chen A."/>
            <person name="Kyrpides N."/>
            <person name="Mavromatis K."/>
            <person name="Markowitz V."/>
            <person name="Palaniappan K."/>
            <person name="Ivanova N."/>
            <person name="Schaumberg A."/>
            <person name="Pati A."/>
            <person name="Liolios K."/>
            <person name="Nordberg H.P."/>
            <person name="Cantor M.N."/>
            <person name="Hua S.X."/>
            <person name="Woyke T."/>
        </authorList>
    </citation>
    <scope>NUCLEOTIDE SEQUENCE [LARGE SCALE GENOMIC DNA]</scope>
    <source>
        <strain evidence="2">DSM 18177</strain>
    </source>
</reference>
<dbReference type="PATRIC" id="fig|880074.11.peg.2175"/>
<evidence type="ECO:0000313" key="1">
    <source>
        <dbReference type="EMBL" id="AHF13103.1"/>
    </source>
</evidence>
<dbReference type="STRING" id="880074.BARVI_10485"/>
<dbReference type="KEGG" id="bvs:BARVI_10485"/>
<dbReference type="Proteomes" id="UP000018901">
    <property type="component" value="Chromosome"/>
</dbReference>
<dbReference type="AlphaFoldDB" id="W0EU73"/>
<name>W0EU73_9BACT</name>
<organism evidence="1 2">
    <name type="scientific">Barnesiella viscericola DSM 18177</name>
    <dbReference type="NCBI Taxonomy" id="880074"/>
    <lineage>
        <taxon>Bacteria</taxon>
        <taxon>Pseudomonadati</taxon>
        <taxon>Bacteroidota</taxon>
        <taxon>Bacteroidia</taxon>
        <taxon>Bacteroidales</taxon>
        <taxon>Barnesiellaceae</taxon>
        <taxon>Barnesiella</taxon>
    </lineage>
</organism>
<keyword evidence="2" id="KW-1185">Reference proteome</keyword>